<keyword evidence="2" id="KW-1185">Reference proteome</keyword>
<dbReference type="AlphaFoldDB" id="A0A239B8M1"/>
<evidence type="ECO:0000313" key="1">
    <source>
        <dbReference type="EMBL" id="SNS03493.1"/>
    </source>
</evidence>
<dbReference type="EMBL" id="FZOQ01000001">
    <property type="protein sequence ID" value="SNS03493.1"/>
    <property type="molecule type" value="Genomic_DNA"/>
</dbReference>
<gene>
    <name evidence="1" type="ORF">SAMN06296052_101189</name>
</gene>
<evidence type="ECO:0000313" key="2">
    <source>
        <dbReference type="Proteomes" id="UP000198432"/>
    </source>
</evidence>
<sequence length="113" mass="12904">MPTHHSKLMLPCVRYFYLPASNGRHAEIIVVLYSGSTRVQVPMREEDVTLRAFFERTLTPEEAQACKGDQTWKVFDSWEELQQDHNEHGVAHEALEALQDGLARLSPIEEAVV</sequence>
<accession>A0A239B8M1</accession>
<proteinExistence type="predicted"/>
<reference evidence="2" key="1">
    <citation type="submission" date="2017-06" db="EMBL/GenBank/DDBJ databases">
        <authorList>
            <person name="Varghese N."/>
            <person name="Submissions S."/>
        </authorList>
    </citation>
    <scope>NUCLEOTIDE SEQUENCE [LARGE SCALE GENOMIC DNA]</scope>
    <source>
        <strain evidence="2">NKM1</strain>
    </source>
</reference>
<name>A0A239B8M1_9BACT</name>
<protein>
    <submittedName>
        <fullName evidence="1">Uncharacterized protein</fullName>
    </submittedName>
</protein>
<dbReference type="Proteomes" id="UP000198432">
    <property type="component" value="Unassembled WGS sequence"/>
</dbReference>
<organism evidence="1 2">
    <name type="scientific">Pontibacter ummariensis</name>
    <dbReference type="NCBI Taxonomy" id="1610492"/>
    <lineage>
        <taxon>Bacteria</taxon>
        <taxon>Pseudomonadati</taxon>
        <taxon>Bacteroidota</taxon>
        <taxon>Cytophagia</taxon>
        <taxon>Cytophagales</taxon>
        <taxon>Hymenobacteraceae</taxon>
        <taxon>Pontibacter</taxon>
    </lineage>
</organism>